<dbReference type="EMBL" id="ML769408">
    <property type="protein sequence ID" value="KAE9405509.1"/>
    <property type="molecule type" value="Genomic_DNA"/>
</dbReference>
<keyword evidence="2" id="KW-0539">Nucleus</keyword>
<evidence type="ECO:0000256" key="3">
    <source>
        <dbReference type="PROSITE-ProRule" id="PRU00176"/>
    </source>
</evidence>
<dbReference type="GO" id="GO:0003729">
    <property type="term" value="F:mRNA binding"/>
    <property type="evidence" value="ECO:0007669"/>
    <property type="project" value="TreeGrafter"/>
</dbReference>
<dbReference type="InterPro" id="IPR026896">
    <property type="entry name" value="CSTF_C"/>
</dbReference>
<dbReference type="GO" id="GO:0031124">
    <property type="term" value="P:mRNA 3'-end processing"/>
    <property type="evidence" value="ECO:0007669"/>
    <property type="project" value="InterPro"/>
</dbReference>
<proteinExistence type="predicted"/>
<dbReference type="InterPro" id="IPR038192">
    <property type="entry name" value="CSTF_C_sf"/>
</dbReference>
<sequence length="358" mass="38553">MSKVVFVGNVPYNMGEEQLIDVFKSVGQVVGFRLVFDRDTGKPKGYGFCEFADHETASSAVRNLNNYEVGGRPLRIDLADSDPFLEGKTTVRGELMDGGAPAERWRGDNNSKNQDFLSSLPPGIPVPAGSTVLDTISQTLANINPTQLMDVLAHMKAFVITHPEQARTLLVSHPQFAYALFQALLLNKIVDQSILQRMLAATMGPAPPTPPPVSAPLPQFYPHNGNIYGGGPSSHMPPFPPNMAPPMFPPPGPMPPPNFYRPTPPPVMAPPTQVQHPPGGSSTPVLQQPSPVQANMYQRAPLPAQANANAALSNISESHKALLRQVVSMSDEQVNALPETERAAIIQLRTQFGGAIPV</sequence>
<dbReference type="PROSITE" id="PS50102">
    <property type="entry name" value="RRM"/>
    <property type="match status" value="1"/>
</dbReference>
<accession>A0A6A4I442</accession>
<evidence type="ECO:0000256" key="4">
    <source>
        <dbReference type="SAM" id="MobiDB-lite"/>
    </source>
</evidence>
<keyword evidence="7" id="KW-1185">Reference proteome</keyword>
<dbReference type="PANTHER" id="PTHR45735:SF2">
    <property type="entry name" value="CLEAVAGE STIMULATION FACTOR SUBUNIT 2"/>
    <property type="match status" value="1"/>
</dbReference>
<dbReference type="Pfam" id="PF00076">
    <property type="entry name" value="RRM_1"/>
    <property type="match status" value="1"/>
</dbReference>
<evidence type="ECO:0000259" key="5">
    <source>
        <dbReference type="PROSITE" id="PS50102"/>
    </source>
</evidence>
<dbReference type="Gene3D" id="3.30.70.330">
    <property type="match status" value="1"/>
</dbReference>
<evidence type="ECO:0000256" key="1">
    <source>
        <dbReference type="ARBA" id="ARBA00004123"/>
    </source>
</evidence>
<dbReference type="GO" id="GO:0005847">
    <property type="term" value="C:mRNA cleavage and polyadenylation specificity factor complex"/>
    <property type="evidence" value="ECO:0007669"/>
    <property type="project" value="TreeGrafter"/>
</dbReference>
<dbReference type="Proteomes" id="UP000799118">
    <property type="component" value="Unassembled WGS sequence"/>
</dbReference>
<evidence type="ECO:0000313" key="6">
    <source>
        <dbReference type="EMBL" id="KAE9405509.1"/>
    </source>
</evidence>
<protein>
    <recommendedName>
        <fullName evidence="5">RRM domain-containing protein</fullName>
    </recommendedName>
</protein>
<reference evidence="6" key="1">
    <citation type="journal article" date="2019" name="Environ. Microbiol.">
        <title>Fungal ecological strategies reflected in gene transcription - a case study of two litter decomposers.</title>
        <authorList>
            <person name="Barbi F."/>
            <person name="Kohler A."/>
            <person name="Barry K."/>
            <person name="Baskaran P."/>
            <person name="Daum C."/>
            <person name="Fauchery L."/>
            <person name="Ihrmark K."/>
            <person name="Kuo A."/>
            <person name="LaButti K."/>
            <person name="Lipzen A."/>
            <person name="Morin E."/>
            <person name="Grigoriev I.V."/>
            <person name="Henrissat B."/>
            <person name="Lindahl B."/>
            <person name="Martin F."/>
        </authorList>
    </citation>
    <scope>NUCLEOTIDE SEQUENCE</scope>
    <source>
        <strain evidence="6">JB14</strain>
    </source>
</reference>
<feature type="domain" description="RRM" evidence="5">
    <location>
        <begin position="3"/>
        <end position="81"/>
    </location>
</feature>
<dbReference type="Gene3D" id="1.10.20.70">
    <property type="entry name" value="Transcription termination and cleavage factor, C-terminal domain"/>
    <property type="match status" value="1"/>
</dbReference>
<dbReference type="PANTHER" id="PTHR45735">
    <property type="entry name" value="CLEAVAGE STIMULATION FACTOR SUBUNIT 2"/>
    <property type="match status" value="1"/>
</dbReference>
<dbReference type="InterPro" id="IPR035979">
    <property type="entry name" value="RBD_domain_sf"/>
</dbReference>
<dbReference type="AlphaFoldDB" id="A0A6A4I442"/>
<organism evidence="6 7">
    <name type="scientific">Gymnopus androsaceus JB14</name>
    <dbReference type="NCBI Taxonomy" id="1447944"/>
    <lineage>
        <taxon>Eukaryota</taxon>
        <taxon>Fungi</taxon>
        <taxon>Dikarya</taxon>
        <taxon>Basidiomycota</taxon>
        <taxon>Agaricomycotina</taxon>
        <taxon>Agaricomycetes</taxon>
        <taxon>Agaricomycetidae</taxon>
        <taxon>Agaricales</taxon>
        <taxon>Marasmiineae</taxon>
        <taxon>Omphalotaceae</taxon>
        <taxon>Gymnopus</taxon>
    </lineage>
</organism>
<dbReference type="Pfam" id="PF14327">
    <property type="entry name" value="CSTF2_hinge"/>
    <property type="match status" value="1"/>
</dbReference>
<name>A0A6A4I442_9AGAR</name>
<feature type="region of interest" description="Disordered" evidence="4">
    <location>
        <begin position="265"/>
        <end position="288"/>
    </location>
</feature>
<dbReference type="InterPro" id="IPR025742">
    <property type="entry name" value="CSTF2_hinge"/>
</dbReference>
<dbReference type="CDD" id="cd12398">
    <property type="entry name" value="RRM_CSTF2_RNA15_like"/>
    <property type="match status" value="1"/>
</dbReference>
<gene>
    <name evidence="6" type="ORF">BT96DRAFT_915995</name>
</gene>
<keyword evidence="3" id="KW-0694">RNA-binding</keyword>
<dbReference type="OrthoDB" id="272703at2759"/>
<dbReference type="SMART" id="SM00360">
    <property type="entry name" value="RRM"/>
    <property type="match status" value="1"/>
</dbReference>
<dbReference type="Gene3D" id="1.25.40.630">
    <property type="match status" value="1"/>
</dbReference>
<evidence type="ECO:0000313" key="7">
    <source>
        <dbReference type="Proteomes" id="UP000799118"/>
    </source>
</evidence>
<evidence type="ECO:0000256" key="2">
    <source>
        <dbReference type="ARBA" id="ARBA00023242"/>
    </source>
</evidence>
<dbReference type="SUPFAM" id="SSF54928">
    <property type="entry name" value="RNA-binding domain, RBD"/>
    <property type="match status" value="1"/>
</dbReference>
<dbReference type="InterPro" id="IPR012677">
    <property type="entry name" value="Nucleotide-bd_a/b_plait_sf"/>
</dbReference>
<comment type="subcellular location">
    <subcellularLocation>
        <location evidence="1">Nucleus</location>
    </subcellularLocation>
</comment>
<dbReference type="Pfam" id="PF14304">
    <property type="entry name" value="CSTF_C"/>
    <property type="match status" value="1"/>
</dbReference>
<dbReference type="InterPro" id="IPR000504">
    <property type="entry name" value="RRM_dom"/>
</dbReference>